<feature type="compositionally biased region" description="Basic and acidic residues" evidence="1">
    <location>
        <begin position="38"/>
        <end position="52"/>
    </location>
</feature>
<feature type="compositionally biased region" description="Acidic residues" evidence="1">
    <location>
        <begin position="28"/>
        <end position="37"/>
    </location>
</feature>
<accession>A0A1M4SMV7</accession>
<feature type="compositionally biased region" description="Acidic residues" evidence="1">
    <location>
        <begin position="53"/>
        <end position="70"/>
    </location>
</feature>
<keyword evidence="3" id="KW-1185">Reference proteome</keyword>
<dbReference type="PROSITE" id="PS51257">
    <property type="entry name" value="PROKAR_LIPOPROTEIN"/>
    <property type="match status" value="1"/>
</dbReference>
<evidence type="ECO:0000313" key="3">
    <source>
        <dbReference type="Proteomes" id="UP000184128"/>
    </source>
</evidence>
<gene>
    <name evidence="2" type="ORF">SAMN02745249_00234</name>
</gene>
<evidence type="ECO:0000313" key="2">
    <source>
        <dbReference type="EMBL" id="SHE33509.1"/>
    </source>
</evidence>
<feature type="region of interest" description="Disordered" evidence="1">
    <location>
        <begin position="18"/>
        <end position="79"/>
    </location>
</feature>
<dbReference type="RefSeq" id="WP_073294942.1">
    <property type="nucleotide sequence ID" value="NZ_FQUF01000003.1"/>
</dbReference>
<dbReference type="Proteomes" id="UP000184128">
    <property type="component" value="Unassembled WGS sequence"/>
</dbReference>
<proteinExistence type="predicted"/>
<name>A0A1M4SMV7_9LACT</name>
<dbReference type="AlphaFoldDB" id="A0A1M4SMV7"/>
<dbReference type="OrthoDB" id="2844432at2"/>
<sequence length="273" mass="31203">MKKLFLIGTASLALLAACGDDTETTHEEADEETETTESTDKQDEQENNKEDEKSEDEESKDTELSEDEAEEKAREYINENEDYNADDYVISMREEDDAFIAIVHAGIKADEKKGNPILYQYKVDRISGKVEETNIGSEKQDAHVSEIVSMSQEEKDEHYREIAQNPDKLDERVLDKLLLPGLHENTKEYEGRINPDDTIGKVSLKTADDPSNNEEINTPDVDEEGYFTIYFSENKLKNSSVLTIIVSGDDYNEQIFEIPINEIDNKMDYIRVH</sequence>
<evidence type="ECO:0000256" key="1">
    <source>
        <dbReference type="SAM" id="MobiDB-lite"/>
    </source>
</evidence>
<dbReference type="STRING" id="1121025.SAMN02745249_00234"/>
<protein>
    <submittedName>
        <fullName evidence="2">Uncharacterized protein</fullName>
    </submittedName>
</protein>
<organism evidence="2 3">
    <name type="scientific">Atopostipes suicloacalis DSM 15692</name>
    <dbReference type="NCBI Taxonomy" id="1121025"/>
    <lineage>
        <taxon>Bacteria</taxon>
        <taxon>Bacillati</taxon>
        <taxon>Bacillota</taxon>
        <taxon>Bacilli</taxon>
        <taxon>Lactobacillales</taxon>
        <taxon>Carnobacteriaceae</taxon>
        <taxon>Atopostipes</taxon>
    </lineage>
</organism>
<reference evidence="2 3" key="1">
    <citation type="submission" date="2016-11" db="EMBL/GenBank/DDBJ databases">
        <authorList>
            <person name="Jaros S."/>
            <person name="Januszkiewicz K."/>
            <person name="Wedrychowicz H."/>
        </authorList>
    </citation>
    <scope>NUCLEOTIDE SEQUENCE [LARGE SCALE GENOMIC DNA]</scope>
    <source>
        <strain evidence="2 3">DSM 15692</strain>
    </source>
</reference>
<dbReference type="EMBL" id="FQUF01000003">
    <property type="protein sequence ID" value="SHE33509.1"/>
    <property type="molecule type" value="Genomic_DNA"/>
</dbReference>